<evidence type="ECO:0000313" key="3">
    <source>
        <dbReference type="Proteomes" id="UP000216446"/>
    </source>
</evidence>
<dbReference type="InParanoid" id="A0A259U370"/>
<name>A0A259U370_9BACT</name>
<protein>
    <submittedName>
        <fullName evidence="2">Uncharacterized protein</fullName>
    </submittedName>
</protein>
<keyword evidence="1" id="KW-0812">Transmembrane</keyword>
<gene>
    <name evidence="2" type="ORF">BSZ36_15450</name>
</gene>
<keyword evidence="1" id="KW-0472">Membrane</keyword>
<dbReference type="Proteomes" id="UP000216446">
    <property type="component" value="Unassembled WGS sequence"/>
</dbReference>
<dbReference type="AlphaFoldDB" id="A0A259U370"/>
<evidence type="ECO:0000313" key="2">
    <source>
        <dbReference type="EMBL" id="OZC04254.1"/>
    </source>
</evidence>
<sequence length="64" mass="6627">MAYLLFAIGYGAAEAGNVEQFVSNAGLMLEAGVTLSAFLVPIGAATGWLYARGGRRFTPEADAT</sequence>
<keyword evidence="1" id="KW-1133">Transmembrane helix</keyword>
<feature type="transmembrane region" description="Helical" evidence="1">
    <location>
        <begin position="31"/>
        <end position="51"/>
    </location>
</feature>
<proteinExistence type="predicted"/>
<comment type="caution">
    <text evidence="2">The sequence shown here is derived from an EMBL/GenBank/DDBJ whole genome shotgun (WGS) entry which is preliminary data.</text>
</comment>
<evidence type="ECO:0000256" key="1">
    <source>
        <dbReference type="SAM" id="Phobius"/>
    </source>
</evidence>
<accession>A0A259U370</accession>
<dbReference type="EMBL" id="MQWB01000001">
    <property type="protein sequence ID" value="OZC04254.1"/>
    <property type="molecule type" value="Genomic_DNA"/>
</dbReference>
<reference evidence="2 3" key="1">
    <citation type="submission" date="2016-11" db="EMBL/GenBank/DDBJ databases">
        <title>Study of marine rhodopsin-containing bacteria.</title>
        <authorList>
            <person name="Yoshizawa S."/>
            <person name="Kumagai Y."/>
            <person name="Kogure K."/>
        </authorList>
    </citation>
    <scope>NUCLEOTIDE SEQUENCE [LARGE SCALE GENOMIC DNA]</scope>
    <source>
        <strain evidence="2 3">SG-29</strain>
    </source>
</reference>
<organism evidence="2 3">
    <name type="scientific">Rubricoccus marinus</name>
    <dbReference type="NCBI Taxonomy" id="716817"/>
    <lineage>
        <taxon>Bacteria</taxon>
        <taxon>Pseudomonadati</taxon>
        <taxon>Rhodothermota</taxon>
        <taxon>Rhodothermia</taxon>
        <taxon>Rhodothermales</taxon>
        <taxon>Rubricoccaceae</taxon>
        <taxon>Rubricoccus</taxon>
    </lineage>
</organism>
<keyword evidence="3" id="KW-1185">Reference proteome</keyword>